<gene>
    <name evidence="1" type="ORF">AGERDE_LOCUS12309</name>
</gene>
<name>A0A9N9ECT5_9GLOM</name>
<comment type="caution">
    <text evidence="1">The sequence shown here is derived from an EMBL/GenBank/DDBJ whole genome shotgun (WGS) entry which is preliminary data.</text>
</comment>
<accession>A0A9N9ECT5</accession>
<dbReference type="AlphaFoldDB" id="A0A9N9ECT5"/>
<protein>
    <submittedName>
        <fullName evidence="1">13289_t:CDS:1</fullName>
    </submittedName>
</protein>
<evidence type="ECO:0000313" key="2">
    <source>
        <dbReference type="Proteomes" id="UP000789831"/>
    </source>
</evidence>
<sequence length="105" mass="12589">HQEKVIINLNEEDEDFINNNNIWKYINVYPEQAEDTQSWKTVTLTHRSLLEPFQDENEENPGIERLKMRKIRNMNTGNDIVSIAWSEMLEDPNEIFRNSELKKVR</sequence>
<proteinExistence type="predicted"/>
<reference evidence="1" key="1">
    <citation type="submission" date="2021-06" db="EMBL/GenBank/DDBJ databases">
        <authorList>
            <person name="Kallberg Y."/>
            <person name="Tangrot J."/>
            <person name="Rosling A."/>
        </authorList>
    </citation>
    <scope>NUCLEOTIDE SEQUENCE</scope>
    <source>
        <strain evidence="1">MT106</strain>
    </source>
</reference>
<evidence type="ECO:0000313" key="1">
    <source>
        <dbReference type="EMBL" id="CAG8672200.1"/>
    </source>
</evidence>
<organism evidence="1 2">
    <name type="scientific">Ambispora gerdemannii</name>
    <dbReference type="NCBI Taxonomy" id="144530"/>
    <lineage>
        <taxon>Eukaryota</taxon>
        <taxon>Fungi</taxon>
        <taxon>Fungi incertae sedis</taxon>
        <taxon>Mucoromycota</taxon>
        <taxon>Glomeromycotina</taxon>
        <taxon>Glomeromycetes</taxon>
        <taxon>Archaeosporales</taxon>
        <taxon>Ambisporaceae</taxon>
        <taxon>Ambispora</taxon>
    </lineage>
</organism>
<feature type="non-terminal residue" evidence="1">
    <location>
        <position position="105"/>
    </location>
</feature>
<keyword evidence="2" id="KW-1185">Reference proteome</keyword>
<dbReference type="EMBL" id="CAJVPL010007961">
    <property type="protein sequence ID" value="CAG8672200.1"/>
    <property type="molecule type" value="Genomic_DNA"/>
</dbReference>
<dbReference type="Proteomes" id="UP000789831">
    <property type="component" value="Unassembled WGS sequence"/>
</dbReference>